<feature type="chain" id="PRO_5032372939" evidence="1">
    <location>
        <begin position="24"/>
        <end position="137"/>
    </location>
</feature>
<keyword evidence="1" id="KW-0732">Signal</keyword>
<evidence type="ECO:0000256" key="1">
    <source>
        <dbReference type="SAM" id="SignalP"/>
    </source>
</evidence>
<dbReference type="EMBL" id="BMAC01000016">
    <property type="protein sequence ID" value="GFP80147.1"/>
    <property type="molecule type" value="Genomic_DNA"/>
</dbReference>
<dbReference type="AlphaFoldDB" id="A0A830AZQ8"/>
<name>A0A830AZQ8_9LAMI</name>
<comment type="caution">
    <text evidence="2">The sequence shown here is derived from an EMBL/GenBank/DDBJ whole genome shotgun (WGS) entry which is preliminary data.</text>
</comment>
<keyword evidence="3" id="KW-1185">Reference proteome</keyword>
<protein>
    <submittedName>
        <fullName evidence="2">Uncharacterized protein</fullName>
    </submittedName>
</protein>
<reference evidence="2" key="1">
    <citation type="submission" date="2020-07" db="EMBL/GenBank/DDBJ databases">
        <title>Ethylene signaling mediates host invasion by parasitic plants.</title>
        <authorList>
            <person name="Yoshida S."/>
        </authorList>
    </citation>
    <scope>NUCLEOTIDE SEQUENCE</scope>
    <source>
        <strain evidence="2">Okayama</strain>
    </source>
</reference>
<accession>A0A830AZQ8</accession>
<feature type="signal peptide" evidence="1">
    <location>
        <begin position="1"/>
        <end position="23"/>
    </location>
</feature>
<organism evidence="2 3">
    <name type="scientific">Phtheirospermum japonicum</name>
    <dbReference type="NCBI Taxonomy" id="374723"/>
    <lineage>
        <taxon>Eukaryota</taxon>
        <taxon>Viridiplantae</taxon>
        <taxon>Streptophyta</taxon>
        <taxon>Embryophyta</taxon>
        <taxon>Tracheophyta</taxon>
        <taxon>Spermatophyta</taxon>
        <taxon>Magnoliopsida</taxon>
        <taxon>eudicotyledons</taxon>
        <taxon>Gunneridae</taxon>
        <taxon>Pentapetalae</taxon>
        <taxon>asterids</taxon>
        <taxon>lamiids</taxon>
        <taxon>Lamiales</taxon>
        <taxon>Orobanchaceae</taxon>
        <taxon>Orobanchaceae incertae sedis</taxon>
        <taxon>Phtheirospermum</taxon>
    </lineage>
</organism>
<dbReference type="OrthoDB" id="653734at2759"/>
<evidence type="ECO:0000313" key="2">
    <source>
        <dbReference type="EMBL" id="GFP80147.1"/>
    </source>
</evidence>
<evidence type="ECO:0000313" key="3">
    <source>
        <dbReference type="Proteomes" id="UP000653305"/>
    </source>
</evidence>
<gene>
    <name evidence="2" type="ORF">PHJA_000158100</name>
</gene>
<sequence>MMIAHTHYIVLVTILTFGFTTMSINTDLGQHHTLSVVKRPRCLRVLNFMVYCAFSIGIDHPVRGFQRPGKRCCKYARKADILYFCEKYMTEHIHDPYRVLNILKMRIEREKYELNLIKHKCSFGLYTNRIQLGVSAH</sequence>
<dbReference type="Proteomes" id="UP000653305">
    <property type="component" value="Unassembled WGS sequence"/>
</dbReference>
<proteinExistence type="predicted"/>